<accession>A0A8E5MHU4</accession>
<organism evidence="3 4">
    <name type="scientific">Ustilaginoidea virens</name>
    <name type="common">Rice false smut fungus</name>
    <name type="synonym">Villosiclava virens</name>
    <dbReference type="NCBI Taxonomy" id="1159556"/>
    <lineage>
        <taxon>Eukaryota</taxon>
        <taxon>Fungi</taxon>
        <taxon>Dikarya</taxon>
        <taxon>Ascomycota</taxon>
        <taxon>Pezizomycotina</taxon>
        <taxon>Sordariomycetes</taxon>
        <taxon>Hypocreomycetidae</taxon>
        <taxon>Hypocreales</taxon>
        <taxon>Clavicipitaceae</taxon>
        <taxon>Ustilaginoidea</taxon>
    </lineage>
</organism>
<dbReference type="RefSeq" id="XP_042997984.1">
    <property type="nucleotide sequence ID" value="XM_043142050.1"/>
</dbReference>
<gene>
    <name evidence="3" type="ORF">UV8b_04552</name>
</gene>
<reference evidence="3" key="1">
    <citation type="submission" date="2020-03" db="EMBL/GenBank/DDBJ databases">
        <title>A mixture of massive structural variations and highly conserved coding sequences in Ustilaginoidea virens genome.</title>
        <authorList>
            <person name="Zhang K."/>
            <person name="Zhao Z."/>
            <person name="Zhang Z."/>
            <person name="Li Y."/>
            <person name="Hsiang T."/>
            <person name="Sun W."/>
        </authorList>
    </citation>
    <scope>NUCLEOTIDE SEQUENCE</scope>
    <source>
        <strain evidence="3">UV-8b</strain>
    </source>
</reference>
<sequence length="108" mass="11809">MRYTIVLMLTSLVAADQLVTRACRELGNSCSSDADCCVNGFRNVGCRSKQIPAPQNPRVPPVGLSRGRFRWFRKVSRDLASLPEADIAPRSDDEEDEGAGYGDYTGAL</sequence>
<evidence type="ECO:0000256" key="2">
    <source>
        <dbReference type="SAM" id="SignalP"/>
    </source>
</evidence>
<evidence type="ECO:0000313" key="3">
    <source>
        <dbReference type="EMBL" id="QUC20311.1"/>
    </source>
</evidence>
<feature type="compositionally biased region" description="Gly residues" evidence="1">
    <location>
        <begin position="99"/>
        <end position="108"/>
    </location>
</feature>
<dbReference type="Proteomes" id="UP000027002">
    <property type="component" value="Chromosome 4"/>
</dbReference>
<feature type="region of interest" description="Disordered" evidence="1">
    <location>
        <begin position="83"/>
        <end position="108"/>
    </location>
</feature>
<keyword evidence="4" id="KW-1185">Reference proteome</keyword>
<feature type="signal peptide" evidence="2">
    <location>
        <begin position="1"/>
        <end position="15"/>
    </location>
</feature>
<dbReference type="AlphaFoldDB" id="A0A8E5MHU4"/>
<proteinExistence type="predicted"/>
<dbReference type="KEGG" id="uvi:66065330"/>
<feature type="chain" id="PRO_5034863301" evidence="2">
    <location>
        <begin position="16"/>
        <end position="108"/>
    </location>
</feature>
<protein>
    <submittedName>
        <fullName evidence="3">Uncharacterized protein</fullName>
    </submittedName>
</protein>
<evidence type="ECO:0000313" key="4">
    <source>
        <dbReference type="Proteomes" id="UP000027002"/>
    </source>
</evidence>
<dbReference type="EMBL" id="CP072756">
    <property type="protein sequence ID" value="QUC20311.1"/>
    <property type="molecule type" value="Genomic_DNA"/>
</dbReference>
<dbReference type="GeneID" id="66065330"/>
<keyword evidence="2" id="KW-0732">Signal</keyword>
<evidence type="ECO:0000256" key="1">
    <source>
        <dbReference type="SAM" id="MobiDB-lite"/>
    </source>
</evidence>
<name>A0A8E5MHU4_USTVR</name>